<name>A0A518JLN7_9BACT</name>
<organism evidence="1 2">
    <name type="scientific">Rosistilla carotiformis</name>
    <dbReference type="NCBI Taxonomy" id="2528017"/>
    <lineage>
        <taxon>Bacteria</taxon>
        <taxon>Pseudomonadati</taxon>
        <taxon>Planctomycetota</taxon>
        <taxon>Planctomycetia</taxon>
        <taxon>Pirellulales</taxon>
        <taxon>Pirellulaceae</taxon>
        <taxon>Rosistilla</taxon>
    </lineage>
</organism>
<dbReference type="AlphaFoldDB" id="A0A518JLN7"/>
<evidence type="ECO:0000313" key="2">
    <source>
        <dbReference type="Proteomes" id="UP000315082"/>
    </source>
</evidence>
<sequence length="210" mass="22518">MGHTTKLLIAVGLGGLAAVFNAISISQSTKPVQFTTVTKDIRAGDKFSTEVLDSIPVPTQFSESLKKSAIPFEDMAVLSGRTATRDLIKGELVLWVDAPVRGAQYDLQAGESVIVVDMSRAPVASIAVGESVSFRISADNESEPLEWVGPFRVVSVGAKRMLGERSEQAREIGIAVSEGGTVEANKLQSFVDRQTRGTNEKFQIRVHSGV</sequence>
<protein>
    <recommendedName>
        <fullName evidence="3">SAF domain-containing protein</fullName>
    </recommendedName>
</protein>
<reference evidence="1 2" key="1">
    <citation type="submission" date="2019-02" db="EMBL/GenBank/DDBJ databases">
        <title>Deep-cultivation of Planctomycetes and their phenomic and genomic characterization uncovers novel biology.</title>
        <authorList>
            <person name="Wiegand S."/>
            <person name="Jogler M."/>
            <person name="Boedeker C."/>
            <person name="Pinto D."/>
            <person name="Vollmers J."/>
            <person name="Rivas-Marin E."/>
            <person name="Kohn T."/>
            <person name="Peeters S.H."/>
            <person name="Heuer A."/>
            <person name="Rast P."/>
            <person name="Oberbeckmann S."/>
            <person name="Bunk B."/>
            <person name="Jeske O."/>
            <person name="Meyerdierks A."/>
            <person name="Storesund J.E."/>
            <person name="Kallscheuer N."/>
            <person name="Luecker S."/>
            <person name="Lage O.M."/>
            <person name="Pohl T."/>
            <person name="Merkel B.J."/>
            <person name="Hornburger P."/>
            <person name="Mueller R.-W."/>
            <person name="Bruemmer F."/>
            <person name="Labrenz M."/>
            <person name="Spormann A.M."/>
            <person name="Op den Camp H."/>
            <person name="Overmann J."/>
            <person name="Amann R."/>
            <person name="Jetten M.S.M."/>
            <person name="Mascher T."/>
            <person name="Medema M.H."/>
            <person name="Devos D.P."/>
            <person name="Kaster A.-K."/>
            <person name="Ovreas L."/>
            <person name="Rohde M."/>
            <person name="Galperin M.Y."/>
            <person name="Jogler C."/>
        </authorList>
    </citation>
    <scope>NUCLEOTIDE SEQUENCE [LARGE SCALE GENOMIC DNA]</scope>
    <source>
        <strain evidence="1 2">Poly24</strain>
    </source>
</reference>
<evidence type="ECO:0000313" key="1">
    <source>
        <dbReference type="EMBL" id="QDV66465.1"/>
    </source>
</evidence>
<gene>
    <name evidence="1" type="ORF">Poly24_01510</name>
</gene>
<dbReference type="EMBL" id="CP036348">
    <property type="protein sequence ID" value="QDV66465.1"/>
    <property type="molecule type" value="Genomic_DNA"/>
</dbReference>
<evidence type="ECO:0008006" key="3">
    <source>
        <dbReference type="Google" id="ProtNLM"/>
    </source>
</evidence>
<proteinExistence type="predicted"/>
<accession>A0A518JLN7</accession>
<keyword evidence="2" id="KW-1185">Reference proteome</keyword>
<dbReference type="KEGG" id="rcf:Poly24_01510"/>
<dbReference type="Proteomes" id="UP000315082">
    <property type="component" value="Chromosome"/>
</dbReference>